<gene>
    <name evidence="5" type="ORF">QBC46DRAFT_392073</name>
</gene>
<dbReference type="Pfam" id="PF17863">
    <property type="entry name" value="AAA_lid_2"/>
    <property type="match status" value="1"/>
</dbReference>
<dbReference type="EMBL" id="MU853848">
    <property type="protein sequence ID" value="KAK3937652.1"/>
    <property type="molecule type" value="Genomic_DNA"/>
</dbReference>
<feature type="region of interest" description="Disordered" evidence="3">
    <location>
        <begin position="84"/>
        <end position="134"/>
    </location>
</feature>
<reference evidence="6" key="1">
    <citation type="journal article" date="2023" name="Mol. Phylogenet. Evol.">
        <title>Genome-scale phylogeny and comparative genomics of the fungal order Sordariales.</title>
        <authorList>
            <person name="Hensen N."/>
            <person name="Bonometti L."/>
            <person name="Westerberg I."/>
            <person name="Brannstrom I.O."/>
            <person name="Guillou S."/>
            <person name="Cros-Aarteil S."/>
            <person name="Calhoun S."/>
            <person name="Haridas S."/>
            <person name="Kuo A."/>
            <person name="Mondo S."/>
            <person name="Pangilinan J."/>
            <person name="Riley R."/>
            <person name="LaButti K."/>
            <person name="Andreopoulos B."/>
            <person name="Lipzen A."/>
            <person name="Chen C."/>
            <person name="Yan M."/>
            <person name="Daum C."/>
            <person name="Ng V."/>
            <person name="Clum A."/>
            <person name="Steindorff A."/>
            <person name="Ohm R.A."/>
            <person name="Martin F."/>
            <person name="Silar P."/>
            <person name="Natvig D.O."/>
            <person name="Lalanne C."/>
            <person name="Gautier V."/>
            <person name="Ament-Velasquez S.L."/>
            <person name="Kruys A."/>
            <person name="Hutchinson M.I."/>
            <person name="Powell A.J."/>
            <person name="Barry K."/>
            <person name="Miller A.N."/>
            <person name="Grigoriev I.V."/>
            <person name="Debuchy R."/>
            <person name="Gladieux P."/>
            <person name="Hiltunen Thoren M."/>
            <person name="Johannesson H."/>
        </authorList>
    </citation>
    <scope>NUCLEOTIDE SEQUENCE [LARGE SCALE GENOMIC DNA]</scope>
    <source>
        <strain evidence="6">CBS 340.73</strain>
    </source>
</reference>
<dbReference type="Proteomes" id="UP001303473">
    <property type="component" value="Unassembled WGS sequence"/>
</dbReference>
<feature type="compositionally biased region" description="Low complexity" evidence="3">
    <location>
        <begin position="84"/>
        <end position="98"/>
    </location>
</feature>
<feature type="compositionally biased region" description="Polar residues" evidence="3">
    <location>
        <begin position="233"/>
        <end position="252"/>
    </location>
</feature>
<accession>A0AAN6S1F5</accession>
<organism evidence="5 6">
    <name type="scientific">Diplogelasinospora grovesii</name>
    <dbReference type="NCBI Taxonomy" id="303347"/>
    <lineage>
        <taxon>Eukaryota</taxon>
        <taxon>Fungi</taxon>
        <taxon>Dikarya</taxon>
        <taxon>Ascomycota</taxon>
        <taxon>Pezizomycotina</taxon>
        <taxon>Sordariomycetes</taxon>
        <taxon>Sordariomycetidae</taxon>
        <taxon>Sordariales</taxon>
        <taxon>Diplogelasinosporaceae</taxon>
        <taxon>Diplogelasinospora</taxon>
    </lineage>
</organism>
<dbReference type="Gene3D" id="1.10.8.80">
    <property type="entry name" value="Magnesium chelatase subunit I, C-Terminal domain"/>
    <property type="match status" value="1"/>
</dbReference>
<evidence type="ECO:0000313" key="6">
    <source>
        <dbReference type="Proteomes" id="UP001303473"/>
    </source>
</evidence>
<name>A0AAN6S1F5_9PEZI</name>
<evidence type="ECO:0000259" key="4">
    <source>
        <dbReference type="Pfam" id="PF17863"/>
    </source>
</evidence>
<comment type="caution">
    <text evidence="5">The sequence shown here is derived from an EMBL/GenBank/DDBJ whole genome shotgun (WGS) entry which is preliminary data.</text>
</comment>
<feature type="domain" description="ChlI/MoxR AAA lid" evidence="4">
    <location>
        <begin position="316"/>
        <end position="375"/>
    </location>
</feature>
<dbReference type="InterPro" id="IPR041628">
    <property type="entry name" value="ChlI/MoxR_AAA_lid"/>
</dbReference>
<proteinExistence type="predicted"/>
<keyword evidence="6" id="KW-1185">Reference proteome</keyword>
<evidence type="ECO:0000256" key="1">
    <source>
        <dbReference type="ARBA" id="ARBA00012825"/>
    </source>
</evidence>
<dbReference type="EC" id="6.6.1.1" evidence="1"/>
<feature type="compositionally biased region" description="Low complexity" evidence="3">
    <location>
        <begin position="120"/>
        <end position="134"/>
    </location>
</feature>
<comment type="pathway">
    <text evidence="2">Porphyrin-containing compound metabolism.</text>
</comment>
<evidence type="ECO:0000313" key="5">
    <source>
        <dbReference type="EMBL" id="KAK3937652.1"/>
    </source>
</evidence>
<dbReference type="PANTHER" id="PTHR11603">
    <property type="entry name" value="AAA FAMILY ATPASE"/>
    <property type="match status" value="1"/>
</dbReference>
<protein>
    <recommendedName>
        <fullName evidence="1">magnesium chelatase</fullName>
        <ecNumber evidence="1">6.6.1.1</ecNumber>
    </recommendedName>
</protein>
<feature type="compositionally biased region" description="Acidic residues" evidence="3">
    <location>
        <begin position="222"/>
        <end position="231"/>
    </location>
</feature>
<feature type="region of interest" description="Disordered" evidence="3">
    <location>
        <begin position="222"/>
        <end position="252"/>
    </location>
</feature>
<dbReference type="InterPro" id="IPR052041">
    <property type="entry name" value="Nucleic_acid_metab_PIN/TRAM"/>
</dbReference>
<evidence type="ECO:0000256" key="2">
    <source>
        <dbReference type="ARBA" id="ARBA00023444"/>
    </source>
</evidence>
<dbReference type="PANTHER" id="PTHR11603:SF132">
    <property type="entry name" value="C2H2-TYPE DOMAIN-CONTAINING PROTEIN"/>
    <property type="match status" value="1"/>
</dbReference>
<dbReference type="AlphaFoldDB" id="A0AAN6S1F5"/>
<evidence type="ECO:0000256" key="3">
    <source>
        <dbReference type="SAM" id="MobiDB-lite"/>
    </source>
</evidence>
<sequence>MAADEDQLLRKIHSLSDLELAALLCLIAREHCLISTTIDSVDELTEELGLVASRTFGLASVVISCHAHTTLDDFASALLLPQHSSSSPVRSDARSVSPYRSRHDPPTSGSYFSSRPVGGPSSLSPTTSTAQQTQQSAQIGNVVLAKNLDRAPRAVQIQALELLRTRRMFTRTSVQAAPKQFLFIAIVGAESGGQAHVTPHLNDFFYIAHWHDPEDGFANLDELDNDLEDDGASTHSSRSVVKRSSTGTSLSPLIGSSTSGTFADDGSYLYPTKESATTPGPIFTEQDISRLAQAGQEVRVDVDVSRYMMNIVSFLRMHRAVGGGVTPTATKHLEQLAKNLAPLHGLDFVTPSLIGLAVRKVYLHRIKIVAPEKERSVQWGSEVQAIETILEGIGPEEVIDDVLSMVAAPQ</sequence>
<dbReference type="GO" id="GO:0016851">
    <property type="term" value="F:magnesium chelatase activity"/>
    <property type="evidence" value="ECO:0007669"/>
    <property type="project" value="UniProtKB-EC"/>
</dbReference>